<gene>
    <name evidence="2" type="ORF">A3860_32890</name>
</gene>
<feature type="region of interest" description="Disordered" evidence="1">
    <location>
        <begin position="1"/>
        <end position="29"/>
    </location>
</feature>
<evidence type="ECO:0000313" key="2">
    <source>
        <dbReference type="EMBL" id="OQP60613.1"/>
    </source>
</evidence>
<dbReference type="OrthoDB" id="9772811at2"/>
<organism evidence="2 3">
    <name type="scientific">Niastella vici</name>
    <dbReference type="NCBI Taxonomy" id="1703345"/>
    <lineage>
        <taxon>Bacteria</taxon>
        <taxon>Pseudomonadati</taxon>
        <taxon>Bacteroidota</taxon>
        <taxon>Chitinophagia</taxon>
        <taxon>Chitinophagales</taxon>
        <taxon>Chitinophagaceae</taxon>
        <taxon>Niastella</taxon>
    </lineage>
</organism>
<keyword evidence="3" id="KW-1185">Reference proteome</keyword>
<evidence type="ECO:0000256" key="1">
    <source>
        <dbReference type="SAM" id="MobiDB-lite"/>
    </source>
</evidence>
<accession>A0A1V9FQI5</accession>
<name>A0A1V9FQI5_9BACT</name>
<dbReference type="STRING" id="1703345.A3860_32890"/>
<reference evidence="2 3" key="1">
    <citation type="submission" date="2016-03" db="EMBL/GenBank/DDBJ databases">
        <title>Niastella vici sp. nov., isolated from farmland soil.</title>
        <authorList>
            <person name="Chen L."/>
            <person name="Wang D."/>
            <person name="Yang S."/>
            <person name="Wang G."/>
        </authorList>
    </citation>
    <scope>NUCLEOTIDE SEQUENCE [LARGE SCALE GENOMIC DNA]</scope>
    <source>
        <strain evidence="2 3">DJ57</strain>
    </source>
</reference>
<evidence type="ECO:0000313" key="3">
    <source>
        <dbReference type="Proteomes" id="UP000192796"/>
    </source>
</evidence>
<protein>
    <submittedName>
        <fullName evidence="2">Uncharacterized protein</fullName>
    </submittedName>
</protein>
<dbReference type="AlphaFoldDB" id="A0A1V9FQI5"/>
<comment type="caution">
    <text evidence="2">The sequence shown here is derived from an EMBL/GenBank/DDBJ whole genome shotgun (WGS) entry which is preliminary data.</text>
</comment>
<proteinExistence type="predicted"/>
<dbReference type="Proteomes" id="UP000192796">
    <property type="component" value="Unassembled WGS sequence"/>
</dbReference>
<dbReference type="EMBL" id="LVYD01000060">
    <property type="protein sequence ID" value="OQP60613.1"/>
    <property type="molecule type" value="Genomic_DNA"/>
</dbReference>
<dbReference type="RefSeq" id="WP_081152789.1">
    <property type="nucleotide sequence ID" value="NZ_LVYD01000060.1"/>
</dbReference>
<sequence>MHYSSSGQPPKNVKEKEDPTTANANKMLEEGKQTFRFETFGDEAYWTDALQLNKAIAGEKNGGVGTGLSCEVLR</sequence>